<protein>
    <recommendedName>
        <fullName evidence="1">MoaF-like domain-containing protein</fullName>
    </recommendedName>
</protein>
<name>A0A1R3V4P2_9HYPH</name>
<feature type="domain" description="MoaF-like" evidence="1">
    <location>
        <begin position="16"/>
        <end position="76"/>
    </location>
</feature>
<evidence type="ECO:0000313" key="3">
    <source>
        <dbReference type="Proteomes" id="UP000188388"/>
    </source>
</evidence>
<dbReference type="Pfam" id="PF22036">
    <property type="entry name" value="MoaF_like"/>
    <property type="match status" value="1"/>
</dbReference>
<dbReference type="InterPro" id="IPR053892">
    <property type="entry name" value="MoaF-like"/>
</dbReference>
<evidence type="ECO:0000313" key="2">
    <source>
        <dbReference type="EMBL" id="SIT53715.1"/>
    </source>
</evidence>
<sequence>MLLCHRRHPDCAGCSSRLRWTCLEGQDKGRSAEERYKAIEISPGFWFVHWMEADGIAVTQVIQPDAAVINTTIIIPAAPAGSEKPFGLVHSGTSQTTIAEWLPSGFVNSPRPVAANVLVFLSFATFSPSCVKDCVGSRRSLDLPSGIVRKGSNTAV</sequence>
<dbReference type="EMBL" id="FTPD01000005">
    <property type="protein sequence ID" value="SIT53715.1"/>
    <property type="molecule type" value="Genomic_DNA"/>
</dbReference>
<organism evidence="2 3">
    <name type="scientific">Mesorhizobium prunaredense</name>
    <dbReference type="NCBI Taxonomy" id="1631249"/>
    <lineage>
        <taxon>Bacteria</taxon>
        <taxon>Pseudomonadati</taxon>
        <taxon>Pseudomonadota</taxon>
        <taxon>Alphaproteobacteria</taxon>
        <taxon>Hyphomicrobiales</taxon>
        <taxon>Phyllobacteriaceae</taxon>
        <taxon>Mesorhizobium</taxon>
    </lineage>
</organism>
<accession>A0A1R3V4P2</accession>
<evidence type="ECO:0000259" key="1">
    <source>
        <dbReference type="Pfam" id="PF22036"/>
    </source>
</evidence>
<dbReference type="InterPro" id="IPR012674">
    <property type="entry name" value="Calycin"/>
</dbReference>
<dbReference type="AlphaFoldDB" id="A0A1R3V4P2"/>
<dbReference type="RefSeq" id="WP_078060879.1">
    <property type="nucleotide sequence ID" value="NZ_FTPD01000005.1"/>
</dbReference>
<gene>
    <name evidence="2" type="ORF">BQ8794_130199</name>
</gene>
<dbReference type="Proteomes" id="UP000188388">
    <property type="component" value="Unassembled WGS sequence"/>
</dbReference>
<keyword evidence="3" id="KW-1185">Reference proteome</keyword>
<proteinExistence type="predicted"/>
<reference evidence="3" key="1">
    <citation type="submission" date="2017-01" db="EMBL/GenBank/DDBJ databases">
        <authorList>
            <person name="Brunel B."/>
        </authorList>
    </citation>
    <scope>NUCLEOTIDE SEQUENCE [LARGE SCALE GENOMIC DNA]</scope>
</reference>
<dbReference type="Gene3D" id="2.40.128.20">
    <property type="match status" value="1"/>
</dbReference>